<protein>
    <recommendedName>
        <fullName evidence="6">Acetolactate synthase small subunit</fullName>
        <shortName evidence="6">AHAS</shortName>
        <shortName evidence="6">ALS</shortName>
        <ecNumber evidence="6">2.2.1.6</ecNumber>
    </recommendedName>
    <alternativeName>
        <fullName evidence="6">Acetohydroxy-acid synthase small subunit</fullName>
    </alternativeName>
</protein>
<evidence type="ECO:0000313" key="9">
    <source>
        <dbReference type="Proteomes" id="UP000195137"/>
    </source>
</evidence>
<dbReference type="GO" id="GO:1990610">
    <property type="term" value="F:acetolactate synthase regulator activity"/>
    <property type="evidence" value="ECO:0007669"/>
    <property type="project" value="UniProtKB-UniRule"/>
</dbReference>
<sequence length="164" mass="18139">MDLHVIGLLVENKPGVLNRVANLFSRRGYNIETISVGVTENPEISRMTITLKGDEDVLEQVIKQLNKQMDIIKVTELKENYVERGLALIKVNADDPNSRSEIIQIADIFRANVVDVGKKALTIEVTGDRTKIEAITDMLKEHGIKEIAQTGTVAMSRGRKSIGG</sequence>
<dbReference type="GO" id="GO:0005829">
    <property type="term" value="C:cytosol"/>
    <property type="evidence" value="ECO:0007669"/>
    <property type="project" value="TreeGrafter"/>
</dbReference>
<dbReference type="NCBIfam" id="NF008864">
    <property type="entry name" value="PRK11895.1"/>
    <property type="match status" value="1"/>
</dbReference>
<dbReference type="Pfam" id="PF22629">
    <property type="entry name" value="ACT_AHAS_ss"/>
    <property type="match status" value="1"/>
</dbReference>
<dbReference type="FunFam" id="3.30.70.1150:FF:000001">
    <property type="entry name" value="Acetolactate synthase small subunit"/>
    <property type="match status" value="1"/>
</dbReference>
<dbReference type="InterPro" id="IPR004789">
    <property type="entry name" value="Acetalactate_synth_ssu"/>
</dbReference>
<dbReference type="EC" id="2.2.1.6" evidence="6"/>
<dbReference type="AlphaFoldDB" id="A0A1Y3GB22"/>
<feature type="domain" description="ACT" evidence="7">
    <location>
        <begin position="5"/>
        <end position="79"/>
    </location>
</feature>
<comment type="caution">
    <text evidence="8">The sequence shown here is derived from an EMBL/GenBank/DDBJ whole genome shotgun (WGS) entry which is preliminary data.</text>
</comment>
<accession>A0A1Y3GB22</accession>
<dbReference type="CDD" id="cd04878">
    <property type="entry name" value="ACT_AHAS"/>
    <property type="match status" value="1"/>
</dbReference>
<comment type="pathway">
    <text evidence="2 6">Amino-acid biosynthesis; L-valine biosynthesis; L-valine from pyruvate: step 1/4.</text>
</comment>
<dbReference type="UniPathway" id="UPA00047">
    <property type="reaction ID" value="UER00055"/>
</dbReference>
<reference evidence="8 9" key="1">
    <citation type="submission" date="2016-12" db="EMBL/GenBank/DDBJ databases">
        <title>Discovery of methanogenic haloarchaea.</title>
        <authorList>
            <person name="Sorokin D.Y."/>
            <person name="Makarova K.S."/>
            <person name="Abbas B."/>
            <person name="Ferrer M."/>
            <person name="Golyshin P.N."/>
        </authorList>
    </citation>
    <scope>NUCLEOTIDE SEQUENCE [LARGE SCALE GENOMIC DNA]</scope>
    <source>
        <strain evidence="8">AMET1</strain>
    </source>
</reference>
<dbReference type="Gene3D" id="3.30.70.260">
    <property type="match status" value="1"/>
</dbReference>
<comment type="subunit">
    <text evidence="6">Dimer of large and small chains.</text>
</comment>
<proteinExistence type="inferred from homology"/>
<keyword evidence="5 6" id="KW-0100">Branched-chain amino acid biosynthesis</keyword>
<comment type="pathway">
    <text evidence="1 6">Amino-acid biosynthesis; L-isoleucine biosynthesis; L-isoleucine from 2-oxobutanoate: step 1/4.</text>
</comment>
<dbReference type="EMBL" id="MRZU01000003">
    <property type="protein sequence ID" value="OUJ18618.1"/>
    <property type="molecule type" value="Genomic_DNA"/>
</dbReference>
<dbReference type="Proteomes" id="UP000195137">
    <property type="component" value="Unassembled WGS sequence"/>
</dbReference>
<dbReference type="Pfam" id="PF10369">
    <property type="entry name" value="ALS_ss_C"/>
    <property type="match status" value="1"/>
</dbReference>
<organism evidence="8 9">
    <name type="scientific">Methanonatronarchaeum thermophilum</name>
    <dbReference type="NCBI Taxonomy" id="1927129"/>
    <lineage>
        <taxon>Archaea</taxon>
        <taxon>Methanobacteriati</taxon>
        <taxon>Methanobacteriota</taxon>
        <taxon>Methanonatronarchaeia</taxon>
        <taxon>Methanonatronarchaeales</taxon>
        <taxon>Methanonatronarchaeaceae</taxon>
        <taxon>Methanonatronarchaeum</taxon>
    </lineage>
</organism>
<dbReference type="InterPro" id="IPR019455">
    <property type="entry name" value="Acetolactate_synth_ssu_C"/>
</dbReference>
<dbReference type="PANTHER" id="PTHR30239:SF0">
    <property type="entry name" value="ACETOLACTATE SYNTHASE SMALL SUBUNIT 1, CHLOROPLASTIC"/>
    <property type="match status" value="1"/>
</dbReference>
<comment type="catalytic activity">
    <reaction evidence="6">
        <text>2 pyruvate + H(+) = (2S)-2-acetolactate + CO2</text>
        <dbReference type="Rhea" id="RHEA:25249"/>
        <dbReference type="ChEBI" id="CHEBI:15361"/>
        <dbReference type="ChEBI" id="CHEBI:15378"/>
        <dbReference type="ChEBI" id="CHEBI:16526"/>
        <dbReference type="ChEBI" id="CHEBI:58476"/>
        <dbReference type="EC" id="2.2.1.6"/>
    </reaction>
</comment>
<comment type="similarity">
    <text evidence="3 6">Belongs to the acetolactate synthase small subunit family.</text>
</comment>
<dbReference type="PANTHER" id="PTHR30239">
    <property type="entry name" value="ACETOLACTATE SYNTHASE SMALL SUBUNIT"/>
    <property type="match status" value="1"/>
</dbReference>
<dbReference type="SUPFAM" id="SSF55021">
    <property type="entry name" value="ACT-like"/>
    <property type="match status" value="2"/>
</dbReference>
<dbReference type="InterPro" id="IPR002912">
    <property type="entry name" value="ACT_dom"/>
</dbReference>
<dbReference type="GO" id="GO:0003984">
    <property type="term" value="F:acetolactate synthase activity"/>
    <property type="evidence" value="ECO:0007669"/>
    <property type="project" value="UniProtKB-UniRule"/>
</dbReference>
<dbReference type="Gene3D" id="3.30.70.1150">
    <property type="entry name" value="ACT-like. Chain A, domain 2"/>
    <property type="match status" value="1"/>
</dbReference>
<dbReference type="FunFam" id="3.30.70.260:FF:000001">
    <property type="entry name" value="Acetolactate synthase, small subunit"/>
    <property type="match status" value="1"/>
</dbReference>
<evidence type="ECO:0000256" key="4">
    <source>
        <dbReference type="ARBA" id="ARBA00022605"/>
    </source>
</evidence>
<evidence type="ECO:0000256" key="2">
    <source>
        <dbReference type="ARBA" id="ARBA00005025"/>
    </source>
</evidence>
<evidence type="ECO:0000256" key="3">
    <source>
        <dbReference type="ARBA" id="ARBA00006341"/>
    </source>
</evidence>
<dbReference type="InterPro" id="IPR039557">
    <property type="entry name" value="AHAS_ACT"/>
</dbReference>
<keyword evidence="4 6" id="KW-0028">Amino-acid biosynthesis</keyword>
<dbReference type="InterPro" id="IPR027271">
    <property type="entry name" value="Acetolactate_synth/TF_NikR_C"/>
</dbReference>
<dbReference type="InterPro" id="IPR045865">
    <property type="entry name" value="ACT-like_dom_sf"/>
</dbReference>
<dbReference type="GO" id="GO:0009097">
    <property type="term" value="P:isoleucine biosynthetic process"/>
    <property type="evidence" value="ECO:0007669"/>
    <property type="project" value="UniProtKB-UniRule"/>
</dbReference>
<keyword evidence="9" id="KW-1185">Reference proteome</keyword>
<keyword evidence="6" id="KW-0808">Transferase</keyword>
<evidence type="ECO:0000313" key="8">
    <source>
        <dbReference type="EMBL" id="OUJ18618.1"/>
    </source>
</evidence>
<dbReference type="OrthoDB" id="85792at2157"/>
<evidence type="ECO:0000259" key="7">
    <source>
        <dbReference type="PROSITE" id="PS51671"/>
    </source>
</evidence>
<dbReference type="NCBIfam" id="TIGR00119">
    <property type="entry name" value="acolac_sm"/>
    <property type="match status" value="1"/>
</dbReference>
<evidence type="ECO:0000256" key="5">
    <source>
        <dbReference type="ARBA" id="ARBA00023304"/>
    </source>
</evidence>
<dbReference type="PROSITE" id="PS51671">
    <property type="entry name" value="ACT"/>
    <property type="match status" value="1"/>
</dbReference>
<dbReference type="GO" id="GO:0009099">
    <property type="term" value="P:L-valine biosynthetic process"/>
    <property type="evidence" value="ECO:0007669"/>
    <property type="project" value="UniProtKB-UniRule"/>
</dbReference>
<dbReference type="RefSeq" id="WP_086636692.1">
    <property type="nucleotide sequence ID" value="NZ_MRZU01000003.1"/>
</dbReference>
<evidence type="ECO:0000256" key="6">
    <source>
        <dbReference type="RuleBase" id="RU368092"/>
    </source>
</evidence>
<name>A0A1Y3GB22_9EURY</name>
<gene>
    <name evidence="8" type="ORF">AMET1_0264</name>
</gene>
<comment type="function">
    <text evidence="6">Catalyzes the conversion of 2 pyruvate molecules into acetolactate in the first common step of the biosynthetic pathway of the branched-amino acids such as leucine, isoleucine, and valine.</text>
</comment>
<evidence type="ECO:0000256" key="1">
    <source>
        <dbReference type="ARBA" id="ARBA00004974"/>
    </source>
</evidence>
<dbReference type="UniPathway" id="UPA00049">
    <property type="reaction ID" value="UER00059"/>
</dbReference>
<dbReference type="InterPro" id="IPR054480">
    <property type="entry name" value="AHAS_small-like_ACT"/>
</dbReference>